<dbReference type="InterPro" id="IPR024920">
    <property type="entry name" value="Dihydroorotate_DH_1"/>
</dbReference>
<feature type="binding site" evidence="12">
    <location>
        <position position="186"/>
    </location>
    <ligand>
        <name>FMN</name>
        <dbReference type="ChEBI" id="CHEBI:58210"/>
    </ligand>
</feature>
<keyword evidence="15" id="KW-1185">Reference proteome</keyword>
<comment type="cofactor">
    <cofactor evidence="12">
        <name>FMN</name>
        <dbReference type="ChEBI" id="CHEBI:58210"/>
    </cofactor>
    <text evidence="12">Binds 1 FMN per subunit.</text>
</comment>
<dbReference type="Pfam" id="PF01180">
    <property type="entry name" value="DHO_dh"/>
    <property type="match status" value="1"/>
</dbReference>
<feature type="domain" description="Dihydroorotate dehydrogenase catalytic" evidence="13">
    <location>
        <begin position="1"/>
        <end position="282"/>
    </location>
</feature>
<dbReference type="GO" id="GO:0006207">
    <property type="term" value="P:'de novo' pyrimidine nucleobase biosynthetic process"/>
    <property type="evidence" value="ECO:0007669"/>
    <property type="project" value="InterPro"/>
</dbReference>
<proteinExistence type="inferred from homology"/>
<evidence type="ECO:0000256" key="9">
    <source>
        <dbReference type="ARBA" id="ARBA00022975"/>
    </source>
</evidence>
<dbReference type="Proteomes" id="UP000030787">
    <property type="component" value="Chromosome"/>
</dbReference>
<feature type="binding site" evidence="12">
    <location>
        <begin position="67"/>
        <end position="71"/>
    </location>
    <ligand>
        <name>substrate</name>
    </ligand>
</feature>
<feature type="binding site" evidence="12">
    <location>
        <begin position="43"/>
        <end position="44"/>
    </location>
    <ligand>
        <name>FMN</name>
        <dbReference type="ChEBI" id="CHEBI:58210"/>
    </ligand>
</feature>
<feature type="binding site" evidence="12">
    <location>
        <position position="212"/>
    </location>
    <ligand>
        <name>FMN</name>
        <dbReference type="ChEBI" id="CHEBI:58210"/>
    </ligand>
</feature>
<dbReference type="InterPro" id="IPR005720">
    <property type="entry name" value="Dihydroorotate_DH_cat"/>
</dbReference>
<dbReference type="GO" id="GO:0050661">
    <property type="term" value="F:NADP binding"/>
    <property type="evidence" value="ECO:0007669"/>
    <property type="project" value="TreeGrafter"/>
</dbReference>
<comment type="caution">
    <text evidence="12">Lacks conserved residue(s) required for the propagation of feature annotation.</text>
</comment>
<dbReference type="AlphaFoldDB" id="A0A0A7LDT5"/>
<feature type="binding site" evidence="12">
    <location>
        <position position="122"/>
    </location>
    <ligand>
        <name>substrate</name>
    </ligand>
</feature>
<name>A0A0A7LDT5_9ARCH</name>
<dbReference type="PROSITE" id="PS00912">
    <property type="entry name" value="DHODEHASE_2"/>
    <property type="match status" value="1"/>
</dbReference>
<dbReference type="Gene3D" id="3.20.20.70">
    <property type="entry name" value="Aldolase class I"/>
    <property type="match status" value="1"/>
</dbReference>
<evidence type="ECO:0000256" key="3">
    <source>
        <dbReference type="ARBA" id="ARBA00004715"/>
    </source>
</evidence>
<feature type="binding site" evidence="12">
    <location>
        <position position="160"/>
    </location>
    <ligand>
        <name>FMN</name>
        <dbReference type="ChEBI" id="CHEBI:58210"/>
    </ligand>
</feature>
<evidence type="ECO:0000256" key="4">
    <source>
        <dbReference type="ARBA" id="ARBA00008008"/>
    </source>
</evidence>
<dbReference type="SUPFAM" id="SSF51395">
    <property type="entry name" value="FMN-linked oxidoreductases"/>
    <property type="match status" value="1"/>
</dbReference>
<dbReference type="CDD" id="cd04740">
    <property type="entry name" value="DHOD_1B_like"/>
    <property type="match status" value="1"/>
</dbReference>
<keyword evidence="8 12" id="KW-0288">FMN</keyword>
<feature type="binding site" evidence="12">
    <location>
        <position position="43"/>
    </location>
    <ligand>
        <name>substrate</name>
    </ligand>
</feature>
<gene>
    <name evidence="12 14" type="primary">pyrD</name>
    <name evidence="14" type="ORF">Mpt1_c05890</name>
</gene>
<dbReference type="HAMAP" id="MF_00224">
    <property type="entry name" value="DHO_dh_type1"/>
    <property type="match status" value="1"/>
</dbReference>
<dbReference type="NCBIfam" id="NF005574">
    <property type="entry name" value="PRK07259.1"/>
    <property type="match status" value="1"/>
</dbReference>
<dbReference type="NCBIfam" id="TIGR01037">
    <property type="entry name" value="pyrD_sub1_fam"/>
    <property type="match status" value="1"/>
</dbReference>
<comment type="catalytic activity">
    <reaction evidence="12">
        <text>(S)-dihydroorotate + A = orotate + AH2</text>
        <dbReference type="Rhea" id="RHEA:18073"/>
        <dbReference type="ChEBI" id="CHEBI:13193"/>
        <dbReference type="ChEBI" id="CHEBI:17499"/>
        <dbReference type="ChEBI" id="CHEBI:30839"/>
        <dbReference type="ChEBI" id="CHEBI:30864"/>
    </reaction>
</comment>
<feature type="binding site" evidence="12">
    <location>
        <begin position="238"/>
        <end position="239"/>
    </location>
    <ligand>
        <name>FMN</name>
        <dbReference type="ChEBI" id="CHEBI:58210"/>
    </ligand>
</feature>
<dbReference type="EC" id="1.3.-.-" evidence="12"/>
<comment type="similarity">
    <text evidence="4 12">Belongs to the dihydroorotate dehydrogenase family. Type 1 subfamily.</text>
</comment>
<sequence>MLTTSVGKLRLERPGMVASGIMDETGPSMVRMLRSGAGAVVTKSIGMEPNKGHPNPTFSEVKGGYINAMGLPNPGIELFGKEMEIAAKAGNIIGSIYGSSPEQFSILAGKMEDYGAAAVELNLSCPHATGYGMELGTDPKVIKTIVSAVKSSVSIPVWTKLTPNTHMIKDLALAVQGANGDAIVAINTVKAMIISPQLGKPILSNKFGGLSGPAIRSIGVRAVFDIKMVVDIPIVGVGGISDWKDAAQYLMAGACAFQIGSAIGMKGIEIFDTINTELERFMKDFGYNSIADMVGVAHE</sequence>
<keyword evidence="9 12" id="KW-0665">Pyrimidine biosynthesis</keyword>
<reference evidence="14 15" key="1">
    <citation type="journal article" date="2014" name="Appl. Environ. Microbiol.">
        <title>Comparative Genome Analysis of 'Candidatus Methanoplasma termitum' Indicates a New Mode of Energy Metabolism in the Seventh Order of Methanogens.</title>
        <authorList>
            <person name="Lang K."/>
            <person name="Schuldes J."/>
            <person name="Klingl A."/>
            <person name="Poehlein A."/>
            <person name="Daniel R."/>
            <person name="Brune A."/>
        </authorList>
    </citation>
    <scope>NUCLEOTIDE SEQUENCE [LARGE SCALE GENOMIC DNA]</scope>
    <source>
        <strain evidence="15">Mpt1</strain>
    </source>
</reference>
<evidence type="ECO:0000259" key="13">
    <source>
        <dbReference type="Pfam" id="PF01180"/>
    </source>
</evidence>
<dbReference type="PIRSF" id="PIRSF000164">
    <property type="entry name" value="DHO_oxidase"/>
    <property type="match status" value="1"/>
</dbReference>
<dbReference type="FunFam" id="3.20.20.70:FF:000027">
    <property type="entry name" value="Dihydropyrimidine dehydrogenase [NADP(+)]"/>
    <property type="match status" value="1"/>
</dbReference>
<evidence type="ECO:0000256" key="8">
    <source>
        <dbReference type="ARBA" id="ARBA00022643"/>
    </source>
</evidence>
<evidence type="ECO:0000313" key="15">
    <source>
        <dbReference type="Proteomes" id="UP000030787"/>
    </source>
</evidence>
<comment type="function">
    <text evidence="1">Catalyzes the conversion of dihydroorotate to orotate with NAD(+) as electron acceptor.</text>
</comment>
<feature type="binding site" evidence="12">
    <location>
        <position position="19"/>
    </location>
    <ligand>
        <name>FMN</name>
        <dbReference type="ChEBI" id="CHEBI:58210"/>
    </ligand>
</feature>
<comment type="subunit">
    <text evidence="5">Heterotetramer of 2 PyrK and 2 PyrD type B subunits.</text>
</comment>
<dbReference type="EMBL" id="CP010070">
    <property type="protein sequence ID" value="AIZ56477.1"/>
    <property type="molecule type" value="Genomic_DNA"/>
</dbReference>
<dbReference type="UniPathway" id="UPA00070"/>
<dbReference type="GO" id="GO:0002058">
    <property type="term" value="F:uracil binding"/>
    <property type="evidence" value="ECO:0007669"/>
    <property type="project" value="TreeGrafter"/>
</dbReference>
<dbReference type="InterPro" id="IPR012135">
    <property type="entry name" value="Dihydroorotate_DH_1_2"/>
</dbReference>
<evidence type="ECO:0000256" key="10">
    <source>
        <dbReference type="ARBA" id="ARBA00023002"/>
    </source>
</evidence>
<dbReference type="GO" id="GO:0006210">
    <property type="term" value="P:thymine catabolic process"/>
    <property type="evidence" value="ECO:0007669"/>
    <property type="project" value="TreeGrafter"/>
</dbReference>
<dbReference type="STRING" id="1577791.Mpt1_c05890"/>
<accession>A0A0A7LDT5</accession>
<dbReference type="OrthoDB" id="36608at2157"/>
<feature type="binding site" evidence="12">
    <location>
        <begin position="187"/>
        <end position="188"/>
    </location>
    <ligand>
        <name>substrate</name>
    </ligand>
</feature>
<dbReference type="GO" id="GO:0006212">
    <property type="term" value="P:uracil catabolic process"/>
    <property type="evidence" value="ECO:0007669"/>
    <property type="project" value="TreeGrafter"/>
</dbReference>
<evidence type="ECO:0000256" key="7">
    <source>
        <dbReference type="ARBA" id="ARBA00022630"/>
    </source>
</evidence>
<feature type="binding site" evidence="12">
    <location>
        <begin position="260"/>
        <end position="261"/>
    </location>
    <ligand>
        <name>FMN</name>
        <dbReference type="ChEBI" id="CHEBI:58210"/>
    </ligand>
</feature>
<dbReference type="PROSITE" id="PS00911">
    <property type="entry name" value="DHODEHASE_1"/>
    <property type="match status" value="1"/>
</dbReference>
<evidence type="ECO:0000256" key="2">
    <source>
        <dbReference type="ARBA" id="ARBA00004496"/>
    </source>
</evidence>
<dbReference type="GO" id="GO:0044205">
    <property type="term" value="P:'de novo' UMP biosynthetic process"/>
    <property type="evidence" value="ECO:0007669"/>
    <property type="project" value="UniProtKB-UniRule"/>
</dbReference>
<evidence type="ECO:0000313" key="14">
    <source>
        <dbReference type="EMBL" id="AIZ56477.1"/>
    </source>
</evidence>
<dbReference type="PANTHER" id="PTHR43073:SF2">
    <property type="entry name" value="DIHYDROPYRIMIDINE DEHYDROGENASE [NADP(+)]"/>
    <property type="match status" value="1"/>
</dbReference>
<keyword evidence="7 12" id="KW-0285">Flavoprotein</keyword>
<dbReference type="GO" id="GO:0005737">
    <property type="term" value="C:cytoplasm"/>
    <property type="evidence" value="ECO:0007669"/>
    <property type="project" value="UniProtKB-SubCell"/>
</dbReference>
<dbReference type="HOGENOM" id="CLU_042042_0_1_2"/>
<evidence type="ECO:0000256" key="6">
    <source>
        <dbReference type="ARBA" id="ARBA00022490"/>
    </source>
</evidence>
<dbReference type="InterPro" id="IPR001295">
    <property type="entry name" value="Dihydroorotate_DH_CS"/>
</dbReference>
<dbReference type="GeneID" id="24818254"/>
<dbReference type="KEGG" id="mear:Mpt1_c05890"/>
<evidence type="ECO:0000256" key="5">
    <source>
        <dbReference type="ARBA" id="ARBA00011669"/>
    </source>
</evidence>
<feature type="active site" description="Nucleophile" evidence="12">
    <location>
        <position position="125"/>
    </location>
</feature>
<keyword evidence="6 12" id="KW-0963">Cytoplasm</keyword>
<dbReference type="RefSeq" id="WP_048111931.1">
    <property type="nucleotide sequence ID" value="NZ_CP010070.1"/>
</dbReference>
<dbReference type="InterPro" id="IPR049622">
    <property type="entry name" value="Dihydroorotate_DH_I"/>
</dbReference>
<comment type="pathway">
    <text evidence="3">Pyrimidine metabolism; UMP biosynthesis via de novo pathway; orotate from (S)-dihydroorotate (NAD(+) route): step 1/1.</text>
</comment>
<organism evidence="14 15">
    <name type="scientific">Candidatus Methanoplasma termitum</name>
    <dbReference type="NCBI Taxonomy" id="1577791"/>
    <lineage>
        <taxon>Archaea</taxon>
        <taxon>Methanobacteriati</taxon>
        <taxon>Thermoplasmatota</taxon>
        <taxon>Thermoplasmata</taxon>
        <taxon>Methanomassiliicoccales</taxon>
        <taxon>Methanomassiliicoccaceae</taxon>
        <taxon>Candidatus Methanoplasma</taxon>
    </lineage>
</organism>
<dbReference type="InterPro" id="IPR013785">
    <property type="entry name" value="Aldolase_TIM"/>
</dbReference>
<evidence type="ECO:0000256" key="1">
    <source>
        <dbReference type="ARBA" id="ARBA00003616"/>
    </source>
</evidence>
<feature type="binding site" evidence="12">
    <location>
        <position position="122"/>
    </location>
    <ligand>
        <name>FMN</name>
        <dbReference type="ChEBI" id="CHEBI:58210"/>
    </ligand>
</feature>
<comment type="subcellular location">
    <subcellularLocation>
        <location evidence="2 12">Cytoplasm</location>
    </subcellularLocation>
</comment>
<dbReference type="GO" id="GO:0004589">
    <property type="term" value="F:dihydroorotate dehydrogenase (NAD+) activity"/>
    <property type="evidence" value="ECO:0007669"/>
    <property type="project" value="UniProtKB-EC"/>
</dbReference>
<keyword evidence="10 12" id="KW-0560">Oxidoreductase</keyword>
<dbReference type="PANTHER" id="PTHR43073">
    <property type="entry name" value="DIHYDROPYRIMIDINE DEHYDROGENASE [NADP(+)]"/>
    <property type="match status" value="1"/>
</dbReference>
<evidence type="ECO:0000256" key="12">
    <source>
        <dbReference type="HAMAP-Rule" id="MF_00224"/>
    </source>
</evidence>
<protein>
    <recommendedName>
        <fullName evidence="12">Dihydroorotate dehydrogenase</fullName>
        <shortName evidence="12">DHOD</shortName>
        <shortName evidence="12">DHODase</shortName>
        <shortName evidence="12">DHOdehase</shortName>
        <ecNumber evidence="12">1.3.-.-</ecNumber>
    </recommendedName>
</protein>
<evidence type="ECO:0000256" key="11">
    <source>
        <dbReference type="ARBA" id="ARBA00048996"/>
    </source>
</evidence>
<comment type="catalytic activity">
    <reaction evidence="11">
        <text>(S)-dihydroorotate + NAD(+) = orotate + NADH + H(+)</text>
        <dbReference type="Rhea" id="RHEA:13513"/>
        <dbReference type="ChEBI" id="CHEBI:15378"/>
        <dbReference type="ChEBI" id="CHEBI:30839"/>
        <dbReference type="ChEBI" id="CHEBI:30864"/>
        <dbReference type="ChEBI" id="CHEBI:57540"/>
        <dbReference type="ChEBI" id="CHEBI:57945"/>
        <dbReference type="EC" id="1.3.1.14"/>
    </reaction>
</comment>
<dbReference type="InterPro" id="IPR033888">
    <property type="entry name" value="DHOD_1B"/>
</dbReference>